<proteinExistence type="inferred from homology"/>
<evidence type="ECO:0000256" key="2">
    <source>
        <dbReference type="ARBA" id="ARBA00022617"/>
    </source>
</evidence>
<dbReference type="PANTHER" id="PTHR24305">
    <property type="entry name" value="CYTOCHROME P450"/>
    <property type="match status" value="1"/>
</dbReference>
<evidence type="ECO:0000256" key="5">
    <source>
        <dbReference type="PIRSR" id="PIRSR602401-1"/>
    </source>
</evidence>
<dbReference type="PANTHER" id="PTHR24305:SF223">
    <property type="entry name" value="CYTOCHROME P450-DIT2"/>
    <property type="match status" value="1"/>
</dbReference>
<accession>A0A2S7YI73</accession>
<evidence type="ECO:0000256" key="4">
    <source>
        <dbReference type="ARBA" id="ARBA00023004"/>
    </source>
</evidence>
<evidence type="ECO:0000256" key="1">
    <source>
        <dbReference type="ARBA" id="ARBA00001971"/>
    </source>
</evidence>
<dbReference type="Pfam" id="PF00067">
    <property type="entry name" value="p450"/>
    <property type="match status" value="1"/>
</dbReference>
<dbReference type="GO" id="GO:0005506">
    <property type="term" value="F:iron ion binding"/>
    <property type="evidence" value="ECO:0007669"/>
    <property type="project" value="InterPro"/>
</dbReference>
<evidence type="ECO:0008006" key="9">
    <source>
        <dbReference type="Google" id="ProtNLM"/>
    </source>
</evidence>
<dbReference type="PRINTS" id="PR00385">
    <property type="entry name" value="P450"/>
</dbReference>
<sequence>MYVLAAAVVVATCILYAVRYLFFPLPETCNIPTIPFWVGMLPLFKDVDQQDVFRSHIDKPLRTHGAVKIFFASRWNVLIHRPEYLAEVFRQTDLYEKSGNQKKIPHTLLANFLGDNIISSHGENWKKYQKIIKPGLQARLNVEKLRENAIVLGEMLRNGAVGGNAVMVPANIQRYTTCNFAEIFFGTGYETLYSRDTPLHRLQLMLRKELFKPLFMTFPLLDRVAFLGRRHAQQVATDFTDHLVSGLENRSDSKVEAQPMLARDLLEAKCAGEFTEKQFRDNVTVLFVAGQENPQLALVSVMYLLARHPKVQEELFDELAAYREDEMTENTMQTMTQLTAIIYETLRLFPPIGQLINRRVANSVHLGGDILIKEGTYVGYNCYSTNRDPVAWGPDPDVFRPSRWGTSAASVRKEYRRRKARAEFISFHGGKRACLGEQYAVLQIKVTLCTLVRRMRWKLDPTWKEKMTPAGPLWPKNLRLIFEERSSYSTDNS</sequence>
<dbReference type="GO" id="GO:0004497">
    <property type="term" value="F:monooxygenase activity"/>
    <property type="evidence" value="ECO:0007669"/>
    <property type="project" value="UniProtKB-KW"/>
</dbReference>
<dbReference type="InterPro" id="IPR002401">
    <property type="entry name" value="Cyt_P450_E_grp-I"/>
</dbReference>
<dbReference type="AlphaFoldDB" id="A0A2S7YI73"/>
<keyword evidence="4 5" id="KW-0408">Iron</keyword>
<comment type="similarity">
    <text evidence="6">Belongs to the cytochrome P450 family.</text>
</comment>
<dbReference type="EMBL" id="JRHA01000006">
    <property type="protein sequence ID" value="PQK15683.1"/>
    <property type="molecule type" value="Genomic_DNA"/>
</dbReference>
<keyword evidence="3 5" id="KW-0479">Metal-binding</keyword>
<evidence type="ECO:0000256" key="3">
    <source>
        <dbReference type="ARBA" id="ARBA00022723"/>
    </source>
</evidence>
<evidence type="ECO:0000256" key="6">
    <source>
        <dbReference type="RuleBase" id="RU000461"/>
    </source>
</evidence>
<feature type="binding site" description="axial binding residue" evidence="5">
    <location>
        <position position="434"/>
    </location>
    <ligand>
        <name>heme</name>
        <dbReference type="ChEBI" id="CHEBI:30413"/>
    </ligand>
    <ligandPart>
        <name>Fe</name>
        <dbReference type="ChEBI" id="CHEBI:18248"/>
    </ligandPart>
</feature>
<dbReference type="GO" id="GO:0020037">
    <property type="term" value="F:heme binding"/>
    <property type="evidence" value="ECO:0007669"/>
    <property type="project" value="InterPro"/>
</dbReference>
<dbReference type="Gene3D" id="1.10.630.10">
    <property type="entry name" value="Cytochrome P450"/>
    <property type="match status" value="1"/>
</dbReference>
<dbReference type="SUPFAM" id="SSF48264">
    <property type="entry name" value="Cytochrome P450"/>
    <property type="match status" value="1"/>
</dbReference>
<evidence type="ECO:0000313" key="7">
    <source>
        <dbReference type="EMBL" id="PQK15683.1"/>
    </source>
</evidence>
<organism evidence="7 8">
    <name type="scientific">Beauveria bassiana</name>
    <name type="common">White muscardine disease fungus</name>
    <name type="synonym">Tritirachium shiotae</name>
    <dbReference type="NCBI Taxonomy" id="176275"/>
    <lineage>
        <taxon>Eukaryota</taxon>
        <taxon>Fungi</taxon>
        <taxon>Dikarya</taxon>
        <taxon>Ascomycota</taxon>
        <taxon>Pezizomycotina</taxon>
        <taxon>Sordariomycetes</taxon>
        <taxon>Hypocreomycetidae</taxon>
        <taxon>Hypocreales</taxon>
        <taxon>Cordycipitaceae</taxon>
        <taxon>Beauveria</taxon>
    </lineage>
</organism>
<dbReference type="Proteomes" id="UP000237441">
    <property type="component" value="Unassembled WGS sequence"/>
</dbReference>
<name>A0A2S7YI73_BEABA</name>
<comment type="cofactor">
    <cofactor evidence="1 5">
        <name>heme</name>
        <dbReference type="ChEBI" id="CHEBI:30413"/>
    </cofactor>
</comment>
<reference evidence="7 8" key="1">
    <citation type="submission" date="2016-07" db="EMBL/GenBank/DDBJ databases">
        <title>Comparative genomics of the entomopathogenic fungus Beauveria bassiana.</title>
        <authorList>
            <person name="Valero Jimenez C.A."/>
            <person name="Zwaan B.J."/>
            <person name="Van Kan J.A."/>
            <person name="Takken W."/>
            <person name="Debets A.J."/>
            <person name="Schoustra S.E."/>
            <person name="Koenraadt C.J."/>
        </authorList>
    </citation>
    <scope>NUCLEOTIDE SEQUENCE [LARGE SCALE GENOMIC DNA]</scope>
    <source>
        <strain evidence="7 8">ARSEF 8028</strain>
    </source>
</reference>
<comment type="caution">
    <text evidence="7">The sequence shown here is derived from an EMBL/GenBank/DDBJ whole genome shotgun (WGS) entry which is preliminary data.</text>
</comment>
<keyword evidence="6" id="KW-0560">Oxidoreductase</keyword>
<dbReference type="InterPro" id="IPR036396">
    <property type="entry name" value="Cyt_P450_sf"/>
</dbReference>
<protein>
    <recommendedName>
        <fullName evidence="9">Cytochrome P450-DIT2</fullName>
    </recommendedName>
</protein>
<dbReference type="PROSITE" id="PS00086">
    <property type="entry name" value="CYTOCHROME_P450"/>
    <property type="match status" value="1"/>
</dbReference>
<dbReference type="OrthoDB" id="1470350at2759"/>
<gene>
    <name evidence="7" type="ORF">BB8028_0006g00060</name>
</gene>
<dbReference type="InterPro" id="IPR050121">
    <property type="entry name" value="Cytochrome_P450_monoxygenase"/>
</dbReference>
<dbReference type="CDD" id="cd11070">
    <property type="entry name" value="CYP56-like"/>
    <property type="match status" value="1"/>
</dbReference>
<dbReference type="InterPro" id="IPR001128">
    <property type="entry name" value="Cyt_P450"/>
</dbReference>
<dbReference type="InterPro" id="IPR017972">
    <property type="entry name" value="Cyt_P450_CS"/>
</dbReference>
<dbReference type="GO" id="GO:0016705">
    <property type="term" value="F:oxidoreductase activity, acting on paired donors, with incorporation or reduction of molecular oxygen"/>
    <property type="evidence" value="ECO:0007669"/>
    <property type="project" value="InterPro"/>
</dbReference>
<keyword evidence="6" id="KW-0503">Monooxygenase</keyword>
<keyword evidence="2 5" id="KW-0349">Heme</keyword>
<evidence type="ECO:0000313" key="8">
    <source>
        <dbReference type="Proteomes" id="UP000237441"/>
    </source>
</evidence>
<dbReference type="PRINTS" id="PR00463">
    <property type="entry name" value="EP450I"/>
</dbReference>